<feature type="region of interest" description="Disordered" evidence="1">
    <location>
        <begin position="127"/>
        <end position="148"/>
    </location>
</feature>
<dbReference type="AlphaFoldDB" id="A0A2T2N5E6"/>
<evidence type="ECO:0000313" key="2">
    <source>
        <dbReference type="EMBL" id="PSN60651.1"/>
    </source>
</evidence>
<evidence type="ECO:0000256" key="1">
    <source>
        <dbReference type="SAM" id="MobiDB-lite"/>
    </source>
</evidence>
<keyword evidence="3" id="KW-1185">Reference proteome</keyword>
<protein>
    <submittedName>
        <fullName evidence="2">Uncharacterized protein</fullName>
    </submittedName>
</protein>
<dbReference type="Proteomes" id="UP000240883">
    <property type="component" value="Unassembled WGS sequence"/>
</dbReference>
<evidence type="ECO:0000313" key="3">
    <source>
        <dbReference type="Proteomes" id="UP000240883"/>
    </source>
</evidence>
<accession>A0A2T2N5E6</accession>
<sequence>MRTCSSLSVGRCCAITRRGRARQQCGRMKWIELMVTEGEGAEGRLGVFTRHVTEHESDEMGRFGGTAAPRRGLEDLDAEAGGRTSFPPQAGVGVVWGKRRGREGGRQLEAFLAVLLDNFPLTQVDGSDGCRRTGRSGSSIWPLGGRKRSGRAGVQACRRAAAEGRWAATCEVHEGVGVSRRTPQQPRRAMRGC</sequence>
<proteinExistence type="predicted"/>
<name>A0A2T2N5E6_CORCC</name>
<organism evidence="2 3">
    <name type="scientific">Corynespora cassiicola Philippines</name>
    <dbReference type="NCBI Taxonomy" id="1448308"/>
    <lineage>
        <taxon>Eukaryota</taxon>
        <taxon>Fungi</taxon>
        <taxon>Dikarya</taxon>
        <taxon>Ascomycota</taxon>
        <taxon>Pezizomycotina</taxon>
        <taxon>Dothideomycetes</taxon>
        <taxon>Pleosporomycetidae</taxon>
        <taxon>Pleosporales</taxon>
        <taxon>Corynesporascaceae</taxon>
        <taxon>Corynespora</taxon>
    </lineage>
</organism>
<gene>
    <name evidence="2" type="ORF">BS50DRAFT_205722</name>
</gene>
<reference evidence="2 3" key="1">
    <citation type="journal article" date="2018" name="Front. Microbiol.">
        <title>Genome-Wide Analysis of Corynespora cassiicola Leaf Fall Disease Putative Effectors.</title>
        <authorList>
            <person name="Lopez D."/>
            <person name="Ribeiro S."/>
            <person name="Label P."/>
            <person name="Fumanal B."/>
            <person name="Venisse J.S."/>
            <person name="Kohler A."/>
            <person name="de Oliveira R.R."/>
            <person name="Labutti K."/>
            <person name="Lipzen A."/>
            <person name="Lail K."/>
            <person name="Bauer D."/>
            <person name="Ohm R.A."/>
            <person name="Barry K.W."/>
            <person name="Spatafora J."/>
            <person name="Grigoriev I.V."/>
            <person name="Martin F.M."/>
            <person name="Pujade-Renaud V."/>
        </authorList>
    </citation>
    <scope>NUCLEOTIDE SEQUENCE [LARGE SCALE GENOMIC DNA]</scope>
    <source>
        <strain evidence="2 3">Philippines</strain>
    </source>
</reference>
<dbReference type="EMBL" id="KZ678148">
    <property type="protein sequence ID" value="PSN60651.1"/>
    <property type="molecule type" value="Genomic_DNA"/>
</dbReference>